<gene>
    <name evidence="13" type="ORF">IAC87_07365</name>
</gene>
<evidence type="ECO:0000259" key="12">
    <source>
        <dbReference type="Pfam" id="PF20260"/>
    </source>
</evidence>
<evidence type="ECO:0000256" key="2">
    <source>
        <dbReference type="ARBA" id="ARBA00005528"/>
    </source>
</evidence>
<dbReference type="CDD" id="cd18084">
    <property type="entry name" value="RsmE-like"/>
    <property type="match status" value="1"/>
</dbReference>
<dbReference type="SUPFAM" id="SSF75217">
    <property type="entry name" value="alpha/beta knot"/>
    <property type="match status" value="1"/>
</dbReference>
<dbReference type="GO" id="GO:0070042">
    <property type="term" value="F:rRNA (uridine-N3-)-methyltransferase activity"/>
    <property type="evidence" value="ECO:0007669"/>
    <property type="project" value="TreeGrafter"/>
</dbReference>
<dbReference type="InterPro" id="IPR046887">
    <property type="entry name" value="RsmE_PUA-like"/>
</dbReference>
<dbReference type="SUPFAM" id="SSF88697">
    <property type="entry name" value="PUA domain-like"/>
    <property type="match status" value="1"/>
</dbReference>
<dbReference type="InterPro" id="IPR046886">
    <property type="entry name" value="RsmE_MTase_dom"/>
</dbReference>
<comment type="subcellular location">
    <subcellularLocation>
        <location evidence="1 10">Cytoplasm</location>
    </subcellularLocation>
</comment>
<reference evidence="13" key="2">
    <citation type="journal article" date="2021" name="PeerJ">
        <title>Extensive microbial diversity within the chicken gut microbiome revealed by metagenomics and culture.</title>
        <authorList>
            <person name="Gilroy R."/>
            <person name="Ravi A."/>
            <person name="Getino M."/>
            <person name="Pursley I."/>
            <person name="Horton D.L."/>
            <person name="Alikhan N.F."/>
            <person name="Baker D."/>
            <person name="Gharbi K."/>
            <person name="Hall N."/>
            <person name="Watson M."/>
            <person name="Adriaenssens E.M."/>
            <person name="Foster-Nyarko E."/>
            <person name="Jarju S."/>
            <person name="Secka A."/>
            <person name="Antonio M."/>
            <person name="Oren A."/>
            <person name="Chaudhuri R.R."/>
            <person name="La Ragione R."/>
            <person name="Hildebrand F."/>
            <person name="Pallen M.J."/>
        </authorList>
    </citation>
    <scope>NUCLEOTIDE SEQUENCE</scope>
    <source>
        <strain evidence="13">B3-2255</strain>
    </source>
</reference>
<dbReference type="InterPro" id="IPR006700">
    <property type="entry name" value="RsmE"/>
</dbReference>
<comment type="caution">
    <text evidence="13">The sequence shown here is derived from an EMBL/GenBank/DDBJ whole genome shotgun (WGS) entry which is preliminary data.</text>
</comment>
<dbReference type="Pfam" id="PF04452">
    <property type="entry name" value="Methyltrans_RNA"/>
    <property type="match status" value="1"/>
</dbReference>
<keyword evidence="5 10" id="KW-0489">Methyltransferase</keyword>
<dbReference type="PANTHER" id="PTHR30027">
    <property type="entry name" value="RIBOSOMAL RNA SMALL SUBUNIT METHYLTRANSFERASE E"/>
    <property type="match status" value="1"/>
</dbReference>
<dbReference type="InterPro" id="IPR029028">
    <property type="entry name" value="Alpha/beta_knot_MTases"/>
</dbReference>
<dbReference type="EC" id="2.1.1.193" evidence="10"/>
<feature type="domain" description="Ribosomal RNA small subunit methyltransferase E PUA-like" evidence="12">
    <location>
        <begin position="11"/>
        <end position="56"/>
    </location>
</feature>
<dbReference type="NCBIfam" id="TIGR00046">
    <property type="entry name" value="RsmE family RNA methyltransferase"/>
    <property type="match status" value="2"/>
</dbReference>
<evidence type="ECO:0000256" key="3">
    <source>
        <dbReference type="ARBA" id="ARBA00022490"/>
    </source>
</evidence>
<protein>
    <recommendedName>
        <fullName evidence="10">Ribosomal RNA small subunit methyltransferase E</fullName>
        <ecNumber evidence="10">2.1.1.193</ecNumber>
    </recommendedName>
</protein>
<dbReference type="InterPro" id="IPR029026">
    <property type="entry name" value="tRNA_m1G_MTases_N"/>
</dbReference>
<dbReference type="Proteomes" id="UP000823772">
    <property type="component" value="Unassembled WGS sequence"/>
</dbReference>
<evidence type="ECO:0000256" key="7">
    <source>
        <dbReference type="ARBA" id="ARBA00022691"/>
    </source>
</evidence>
<dbReference type="PANTHER" id="PTHR30027:SF3">
    <property type="entry name" value="16S RRNA (URACIL(1498)-N(3))-METHYLTRANSFERASE"/>
    <property type="match status" value="1"/>
</dbReference>
<dbReference type="GO" id="GO:0070475">
    <property type="term" value="P:rRNA base methylation"/>
    <property type="evidence" value="ECO:0007669"/>
    <property type="project" value="TreeGrafter"/>
</dbReference>
<evidence type="ECO:0000256" key="9">
    <source>
        <dbReference type="ARBA" id="ARBA00047944"/>
    </source>
</evidence>
<organism evidence="13 14">
    <name type="scientific">Candidatus Merdivivens faecigallinarum</name>
    <dbReference type="NCBI Taxonomy" id="2840871"/>
    <lineage>
        <taxon>Bacteria</taxon>
        <taxon>Pseudomonadati</taxon>
        <taxon>Bacteroidota</taxon>
        <taxon>Bacteroidia</taxon>
        <taxon>Bacteroidales</taxon>
        <taxon>Muribaculaceae</taxon>
        <taxon>Muribaculaceae incertae sedis</taxon>
        <taxon>Candidatus Merdivivens</taxon>
    </lineage>
</organism>
<dbReference type="Gene3D" id="2.40.240.20">
    <property type="entry name" value="Hypothetical PUA domain-like, domain 1"/>
    <property type="match status" value="1"/>
</dbReference>
<evidence type="ECO:0000259" key="11">
    <source>
        <dbReference type="Pfam" id="PF04452"/>
    </source>
</evidence>
<keyword evidence="4 10" id="KW-0698">rRNA processing</keyword>
<evidence type="ECO:0000313" key="14">
    <source>
        <dbReference type="Proteomes" id="UP000823772"/>
    </source>
</evidence>
<proteinExistence type="inferred from homology"/>
<evidence type="ECO:0000256" key="4">
    <source>
        <dbReference type="ARBA" id="ARBA00022552"/>
    </source>
</evidence>
<dbReference type="AlphaFoldDB" id="A0A9D9J141"/>
<dbReference type="Gene3D" id="3.40.1280.10">
    <property type="match status" value="1"/>
</dbReference>
<evidence type="ECO:0000256" key="6">
    <source>
        <dbReference type="ARBA" id="ARBA00022679"/>
    </source>
</evidence>
<name>A0A9D9J141_9BACT</name>
<dbReference type="InterPro" id="IPR015947">
    <property type="entry name" value="PUA-like_sf"/>
</dbReference>
<comment type="catalytic activity">
    <reaction evidence="9 10">
        <text>uridine(1498) in 16S rRNA + S-adenosyl-L-methionine = N(3)-methyluridine(1498) in 16S rRNA + S-adenosyl-L-homocysteine + H(+)</text>
        <dbReference type="Rhea" id="RHEA:42920"/>
        <dbReference type="Rhea" id="RHEA-COMP:10283"/>
        <dbReference type="Rhea" id="RHEA-COMP:10284"/>
        <dbReference type="ChEBI" id="CHEBI:15378"/>
        <dbReference type="ChEBI" id="CHEBI:57856"/>
        <dbReference type="ChEBI" id="CHEBI:59789"/>
        <dbReference type="ChEBI" id="CHEBI:65315"/>
        <dbReference type="ChEBI" id="CHEBI:74502"/>
        <dbReference type="EC" id="2.1.1.193"/>
    </reaction>
</comment>
<dbReference type="PIRSF" id="PIRSF015601">
    <property type="entry name" value="MTase_slr0722"/>
    <property type="match status" value="1"/>
</dbReference>
<evidence type="ECO:0000256" key="8">
    <source>
        <dbReference type="ARBA" id="ARBA00025699"/>
    </source>
</evidence>
<dbReference type="GO" id="GO:0005737">
    <property type="term" value="C:cytoplasm"/>
    <property type="evidence" value="ECO:0007669"/>
    <property type="project" value="UniProtKB-SubCell"/>
</dbReference>
<dbReference type="Pfam" id="PF20260">
    <property type="entry name" value="PUA_4"/>
    <property type="match status" value="1"/>
</dbReference>
<evidence type="ECO:0000313" key="13">
    <source>
        <dbReference type="EMBL" id="MBO8482340.1"/>
    </source>
</evidence>
<evidence type="ECO:0000256" key="5">
    <source>
        <dbReference type="ARBA" id="ARBA00022603"/>
    </source>
</evidence>
<comment type="function">
    <text evidence="8 10">Specifically methylates the N3 position of the uracil ring of uridine 1498 (m3U1498) in 16S rRNA. Acts on the fully assembled 30S ribosomal subunit.</text>
</comment>
<keyword evidence="3 10" id="KW-0963">Cytoplasm</keyword>
<evidence type="ECO:0000256" key="10">
    <source>
        <dbReference type="PIRNR" id="PIRNR015601"/>
    </source>
</evidence>
<accession>A0A9D9J141</accession>
<evidence type="ECO:0000256" key="1">
    <source>
        <dbReference type="ARBA" id="ARBA00004496"/>
    </source>
</evidence>
<sequence>MAVKGAAAFLGEDESAHCIRVLRHRAGDRINVIDGKGGMYECIITEPSPKRCGLRIEDFHGNWGGHGYTLHIACCPTKNSDRFEWFMEKATEIGIDTVIPIIGEHSERKTIKRERAEKLLLSAAKQSLKGRIPVLEDCILVTDFIKSEVDKEVDKEADKEADKGAGRDGKRCLKLIAYCFHGDGQDARKDMFEEMEKHFRDNPNPEILVMIGPEGDFSDSEASLAISSGFIPVSMGDSRLRTETAALMAAAAAYGAASRHRIKA</sequence>
<reference evidence="13" key="1">
    <citation type="submission" date="2020-10" db="EMBL/GenBank/DDBJ databases">
        <authorList>
            <person name="Gilroy R."/>
        </authorList>
    </citation>
    <scope>NUCLEOTIDE SEQUENCE</scope>
    <source>
        <strain evidence="13">B3-2255</strain>
    </source>
</reference>
<keyword evidence="7 10" id="KW-0949">S-adenosyl-L-methionine</keyword>
<keyword evidence="6 10" id="KW-0808">Transferase</keyword>
<dbReference type="EMBL" id="JADILY010000153">
    <property type="protein sequence ID" value="MBO8482340.1"/>
    <property type="molecule type" value="Genomic_DNA"/>
</dbReference>
<comment type="similarity">
    <text evidence="2 10">Belongs to the RNA methyltransferase RsmE family.</text>
</comment>
<feature type="domain" description="Ribosomal RNA small subunit methyltransferase E methyltransferase" evidence="11">
    <location>
        <begin position="69"/>
        <end position="252"/>
    </location>
</feature>